<evidence type="ECO:0000259" key="1">
    <source>
        <dbReference type="Pfam" id="PF06172"/>
    </source>
</evidence>
<dbReference type="CDD" id="cd06121">
    <property type="entry name" value="cupin_YML079wp"/>
    <property type="match status" value="1"/>
</dbReference>
<dbReference type="Proteomes" id="UP000622317">
    <property type="component" value="Unassembled WGS sequence"/>
</dbReference>
<proteinExistence type="predicted"/>
<organism evidence="2 3">
    <name type="scientific">Pelagicoccus enzymogenes</name>
    <dbReference type="NCBI Taxonomy" id="2773457"/>
    <lineage>
        <taxon>Bacteria</taxon>
        <taxon>Pseudomonadati</taxon>
        <taxon>Verrucomicrobiota</taxon>
        <taxon>Opitutia</taxon>
        <taxon>Puniceicoccales</taxon>
        <taxon>Pelagicoccaceae</taxon>
        <taxon>Pelagicoccus</taxon>
    </lineage>
</organism>
<dbReference type="SUPFAM" id="SSF51182">
    <property type="entry name" value="RmlC-like cupins"/>
    <property type="match status" value="1"/>
</dbReference>
<gene>
    <name evidence="2" type="ORF">IEN85_24230</name>
</gene>
<name>A0A927FCK0_9BACT</name>
<dbReference type="AlphaFoldDB" id="A0A927FCK0"/>
<accession>A0A927FCK0</accession>
<dbReference type="RefSeq" id="WP_191619696.1">
    <property type="nucleotide sequence ID" value="NZ_JACYFG010000061.1"/>
</dbReference>
<dbReference type="InterPro" id="IPR009327">
    <property type="entry name" value="Cupin_DUF985"/>
</dbReference>
<feature type="domain" description="DUF985" evidence="1">
    <location>
        <begin position="5"/>
        <end position="136"/>
    </location>
</feature>
<comment type="caution">
    <text evidence="2">The sequence shown here is derived from an EMBL/GenBank/DDBJ whole genome shotgun (WGS) entry which is preliminary data.</text>
</comment>
<dbReference type="EMBL" id="JACYFG010000061">
    <property type="protein sequence ID" value="MBD5782627.1"/>
    <property type="molecule type" value="Genomic_DNA"/>
</dbReference>
<dbReference type="InterPro" id="IPR014710">
    <property type="entry name" value="RmlC-like_jellyroll"/>
</dbReference>
<dbReference type="InterPro" id="IPR011051">
    <property type="entry name" value="RmlC_Cupin_sf"/>
</dbReference>
<dbReference type="Gene3D" id="2.60.120.10">
    <property type="entry name" value="Jelly Rolls"/>
    <property type="match status" value="1"/>
</dbReference>
<protein>
    <submittedName>
        <fullName evidence="2">Cupin domain-containing protein</fullName>
    </submittedName>
</protein>
<keyword evidence="3" id="KW-1185">Reference proteome</keyword>
<dbReference type="InterPro" id="IPR039935">
    <property type="entry name" value="YML079W-like"/>
</dbReference>
<evidence type="ECO:0000313" key="3">
    <source>
        <dbReference type="Proteomes" id="UP000622317"/>
    </source>
</evidence>
<dbReference type="Pfam" id="PF06172">
    <property type="entry name" value="Cupin_5"/>
    <property type="match status" value="1"/>
</dbReference>
<reference evidence="2" key="1">
    <citation type="submission" date="2020-09" db="EMBL/GenBank/DDBJ databases">
        <title>Pelagicoccus enzymogenes sp. nov. with an EPS production, isolated from marine sediment.</title>
        <authorList>
            <person name="Feng X."/>
        </authorList>
    </citation>
    <scope>NUCLEOTIDE SEQUENCE</scope>
    <source>
        <strain evidence="2">NFK12</strain>
    </source>
</reference>
<sequence>MTVESVVDRLGLQRLDREGGWFRRIHTGKAGADGRAVSTTIYALFTREEFSALHRLDAVEQFFFLDGDAFEVFRIGREGEGRWETLGRDLDRGESPHLVFEPGEWFGGVPIGDGERGWTLMSCVVTPGFEWDGFEIGQREELLEAYPNYGDEIRRLTR</sequence>
<dbReference type="PANTHER" id="PTHR33387">
    <property type="entry name" value="RMLC-LIKE JELLY ROLL FOLD PROTEIN"/>
    <property type="match status" value="1"/>
</dbReference>
<dbReference type="PANTHER" id="PTHR33387:SF3">
    <property type="entry name" value="DUF985 DOMAIN-CONTAINING PROTEIN"/>
    <property type="match status" value="1"/>
</dbReference>
<evidence type="ECO:0000313" key="2">
    <source>
        <dbReference type="EMBL" id="MBD5782627.1"/>
    </source>
</evidence>